<evidence type="ECO:0000256" key="3">
    <source>
        <dbReference type="ARBA" id="ARBA00023163"/>
    </source>
</evidence>
<dbReference type="InterPro" id="IPR039422">
    <property type="entry name" value="MarR/SlyA-like"/>
</dbReference>
<dbReference type="Pfam" id="PF01047">
    <property type="entry name" value="MarR"/>
    <property type="match status" value="1"/>
</dbReference>
<feature type="domain" description="HTH marR-type" evidence="5">
    <location>
        <begin position="1"/>
        <end position="110"/>
    </location>
</feature>
<evidence type="ECO:0000256" key="4">
    <source>
        <dbReference type="SAM" id="MobiDB-lite"/>
    </source>
</evidence>
<evidence type="ECO:0000256" key="2">
    <source>
        <dbReference type="ARBA" id="ARBA00023125"/>
    </source>
</evidence>
<dbReference type="PANTHER" id="PTHR33164">
    <property type="entry name" value="TRANSCRIPTIONAL REGULATOR, MARR FAMILY"/>
    <property type="match status" value="1"/>
</dbReference>
<dbReference type="InterPro" id="IPR023187">
    <property type="entry name" value="Tscrpt_reg_MarR-type_CS"/>
</dbReference>
<dbReference type="Gene3D" id="1.10.10.10">
    <property type="entry name" value="Winged helix-like DNA-binding domain superfamily/Winged helix DNA-binding domain"/>
    <property type="match status" value="1"/>
</dbReference>
<dbReference type="SMART" id="SM00347">
    <property type="entry name" value="HTH_MARR"/>
    <property type="match status" value="1"/>
</dbReference>
<organism evidence="6 7">
    <name type="scientific">Lichenifustis flavocetrariae</name>
    <dbReference type="NCBI Taxonomy" id="2949735"/>
    <lineage>
        <taxon>Bacteria</taxon>
        <taxon>Pseudomonadati</taxon>
        <taxon>Pseudomonadota</taxon>
        <taxon>Alphaproteobacteria</taxon>
        <taxon>Hyphomicrobiales</taxon>
        <taxon>Lichenihabitantaceae</taxon>
        <taxon>Lichenifustis</taxon>
    </lineage>
</organism>
<protein>
    <submittedName>
        <fullName evidence="6">MarR family winged helix-turn-helix transcriptional regulator</fullName>
    </submittedName>
</protein>
<dbReference type="InterPro" id="IPR036390">
    <property type="entry name" value="WH_DNA-bd_sf"/>
</dbReference>
<keyword evidence="1" id="KW-0805">Transcription regulation</keyword>
<dbReference type="EMBL" id="JAMOIM010000004">
    <property type="protein sequence ID" value="MCW6507924.1"/>
    <property type="molecule type" value="Genomic_DNA"/>
</dbReference>
<keyword evidence="3" id="KW-0804">Transcription</keyword>
<dbReference type="InterPro" id="IPR000835">
    <property type="entry name" value="HTH_MarR-typ"/>
</dbReference>
<feature type="region of interest" description="Disordered" evidence="4">
    <location>
        <begin position="116"/>
        <end position="140"/>
    </location>
</feature>
<evidence type="ECO:0000259" key="5">
    <source>
        <dbReference type="PROSITE" id="PS50995"/>
    </source>
</evidence>
<evidence type="ECO:0000256" key="1">
    <source>
        <dbReference type="ARBA" id="ARBA00023015"/>
    </source>
</evidence>
<dbReference type="InterPro" id="IPR036388">
    <property type="entry name" value="WH-like_DNA-bd_sf"/>
</dbReference>
<dbReference type="Proteomes" id="UP001165667">
    <property type="component" value="Unassembled WGS sequence"/>
</dbReference>
<name>A0AA42CI32_9HYPH</name>
<sequence length="140" mass="14980">MPVGLGVNQYAVLVRLERSGPHVLQELARGLAMDRSTLGHLLRPLESRGLVKIAVGPTDGRKRIVALTKAGRALVTTARPFWAQAQTQFEQSFGGDAAEALRIVLARVVAMQTLSPAAGDQPPLPVPSHANRAPHQESQP</sequence>
<dbReference type="PRINTS" id="PR00598">
    <property type="entry name" value="HTHMARR"/>
</dbReference>
<proteinExistence type="predicted"/>
<keyword evidence="2" id="KW-0238">DNA-binding</keyword>
<gene>
    <name evidence="6" type="ORF">M8523_07810</name>
</gene>
<dbReference type="PROSITE" id="PS50995">
    <property type="entry name" value="HTH_MARR_2"/>
    <property type="match status" value="1"/>
</dbReference>
<dbReference type="GO" id="GO:0006950">
    <property type="term" value="P:response to stress"/>
    <property type="evidence" value="ECO:0007669"/>
    <property type="project" value="TreeGrafter"/>
</dbReference>
<dbReference type="GO" id="GO:0003700">
    <property type="term" value="F:DNA-binding transcription factor activity"/>
    <property type="evidence" value="ECO:0007669"/>
    <property type="project" value="InterPro"/>
</dbReference>
<dbReference type="GO" id="GO:0003677">
    <property type="term" value="F:DNA binding"/>
    <property type="evidence" value="ECO:0007669"/>
    <property type="project" value="UniProtKB-KW"/>
</dbReference>
<dbReference type="PROSITE" id="PS01117">
    <property type="entry name" value="HTH_MARR_1"/>
    <property type="match status" value="1"/>
</dbReference>
<reference evidence="6" key="1">
    <citation type="submission" date="2022-05" db="EMBL/GenBank/DDBJ databases">
        <authorList>
            <person name="Pankratov T."/>
        </authorList>
    </citation>
    <scope>NUCLEOTIDE SEQUENCE</scope>
    <source>
        <strain evidence="6">BP6-180914</strain>
    </source>
</reference>
<evidence type="ECO:0000313" key="7">
    <source>
        <dbReference type="Proteomes" id="UP001165667"/>
    </source>
</evidence>
<dbReference type="SUPFAM" id="SSF46785">
    <property type="entry name" value="Winged helix' DNA-binding domain"/>
    <property type="match status" value="1"/>
</dbReference>
<accession>A0AA42CI32</accession>
<dbReference type="RefSeq" id="WP_282584292.1">
    <property type="nucleotide sequence ID" value="NZ_JAMOIM010000004.1"/>
</dbReference>
<comment type="caution">
    <text evidence="6">The sequence shown here is derived from an EMBL/GenBank/DDBJ whole genome shotgun (WGS) entry which is preliminary data.</text>
</comment>
<dbReference type="PANTHER" id="PTHR33164:SF105">
    <property type="entry name" value="TRANSCRIPTIONAL REPRESSOR PROTEIN-RELATED"/>
    <property type="match status" value="1"/>
</dbReference>
<dbReference type="AlphaFoldDB" id="A0AA42CI32"/>
<evidence type="ECO:0000313" key="6">
    <source>
        <dbReference type="EMBL" id="MCW6507924.1"/>
    </source>
</evidence>
<keyword evidence="7" id="KW-1185">Reference proteome</keyword>